<dbReference type="STRING" id="1245526.SAMN05216580_0713"/>
<dbReference type="Proteomes" id="UP000243063">
    <property type="component" value="Chromosome I"/>
</dbReference>
<dbReference type="RefSeq" id="WP_090212162.1">
    <property type="nucleotide sequence ID" value="NZ_LT629780.1"/>
</dbReference>
<evidence type="ECO:0000313" key="1">
    <source>
        <dbReference type="EMBL" id="SDT96331.1"/>
    </source>
</evidence>
<evidence type="ECO:0008006" key="3">
    <source>
        <dbReference type="Google" id="ProtNLM"/>
    </source>
</evidence>
<accession>A0A1H2EML2</accession>
<name>A0A1H2EML2_9GAMM</name>
<proteinExistence type="predicted"/>
<dbReference type="AlphaFoldDB" id="A0A1H2EML2"/>
<dbReference type="OrthoDB" id="6308246at2"/>
<organism evidence="1 2">
    <name type="scientific">Geopseudomonas guangdongensis</name>
    <dbReference type="NCBI Taxonomy" id="1245526"/>
    <lineage>
        <taxon>Bacteria</taxon>
        <taxon>Pseudomonadati</taxon>
        <taxon>Pseudomonadota</taxon>
        <taxon>Gammaproteobacteria</taxon>
        <taxon>Pseudomonadales</taxon>
        <taxon>Pseudomonadaceae</taxon>
        <taxon>Geopseudomonas</taxon>
    </lineage>
</organism>
<reference evidence="2" key="1">
    <citation type="submission" date="2016-10" db="EMBL/GenBank/DDBJ databases">
        <authorList>
            <person name="Varghese N."/>
            <person name="Submissions S."/>
        </authorList>
    </citation>
    <scope>NUCLEOTIDE SEQUENCE [LARGE SCALE GENOMIC DNA]</scope>
    <source>
        <strain evidence="2">CCTCC 2012022</strain>
    </source>
</reference>
<protein>
    <recommendedName>
        <fullName evidence="3">SET domain-containing protein</fullName>
    </recommendedName>
</protein>
<keyword evidence="2" id="KW-1185">Reference proteome</keyword>
<evidence type="ECO:0000313" key="2">
    <source>
        <dbReference type="Proteomes" id="UP000243063"/>
    </source>
</evidence>
<dbReference type="InterPro" id="IPR046341">
    <property type="entry name" value="SET_dom_sf"/>
</dbReference>
<gene>
    <name evidence="1" type="ORF">SAMN05216580_0713</name>
</gene>
<dbReference type="Gene3D" id="3.90.1410.10">
    <property type="entry name" value="set domain protein methyltransferase, domain 1"/>
    <property type="match status" value="1"/>
</dbReference>
<sequence>MNMPIFTGDASDIEPLHNLCRLLLDNGAWLHRELVIHAEGGDLSLRGARPDTERASYMRVPVQLMPALQDFTLLTDRDRQLCAVPVRKDIDPLQQRVMQLMLELYNRTGKLAQWEASYPGFAWYDQDALMQHLSSARPTNGCKQIYAAAQNPQSIEATLPHSFMGSRKFFMRSQYSGRTSHTHVLMPLVDCLNHHPLAEGYKIHETPQPAVMRVLTRPQGEQSELFVSYNQFDAVDTLLNYGFVDSQTPFFFSVPCSVQIGQHCLEVQQQRYLESAHRHPRLRALGRQAPGVEVTGAQSLSISGLIIPDAENIDQLRLAAAAIGEISGLVKSHKDMEIFVRGFEAKVIEYNSQWWQTLRELTGHLDTQHPAAQLAARGCAHLEAYAAAIARLH</sequence>
<dbReference type="EMBL" id="LT629780">
    <property type="protein sequence ID" value="SDT96331.1"/>
    <property type="molecule type" value="Genomic_DNA"/>
</dbReference>
<dbReference type="SUPFAM" id="SSF82199">
    <property type="entry name" value="SET domain"/>
    <property type="match status" value="1"/>
</dbReference>